<evidence type="ECO:0000313" key="8">
    <source>
        <dbReference type="EMBL" id="PIA25523.1"/>
    </source>
</evidence>
<evidence type="ECO:0000256" key="4">
    <source>
        <dbReference type="ARBA" id="ARBA00022840"/>
    </source>
</evidence>
<feature type="compositionally biased region" description="Low complexity" evidence="6">
    <location>
        <begin position="1095"/>
        <end position="1110"/>
    </location>
</feature>
<keyword evidence="9" id="KW-1185">Reference proteome</keyword>
<gene>
    <name evidence="8" type="ORF">AQUCO_11200030v1</name>
</gene>
<dbReference type="Pfam" id="PF00931">
    <property type="entry name" value="NB-ARC"/>
    <property type="match status" value="1"/>
</dbReference>
<dbReference type="InterPro" id="IPR050905">
    <property type="entry name" value="Plant_NBS-LRR"/>
</dbReference>
<proteinExistence type="inferred from homology"/>
<dbReference type="EMBL" id="KZ305128">
    <property type="protein sequence ID" value="PIA25523.1"/>
    <property type="molecule type" value="Genomic_DNA"/>
</dbReference>
<evidence type="ECO:0000256" key="5">
    <source>
        <dbReference type="SAM" id="Coils"/>
    </source>
</evidence>
<dbReference type="InterPro" id="IPR057135">
    <property type="entry name" value="At4g27190-like_LRR"/>
</dbReference>
<dbReference type="InterPro" id="IPR003593">
    <property type="entry name" value="AAA+_ATPase"/>
</dbReference>
<feature type="region of interest" description="Disordered" evidence="6">
    <location>
        <begin position="1095"/>
        <end position="1142"/>
    </location>
</feature>
<dbReference type="InterPro" id="IPR036388">
    <property type="entry name" value="WH-like_DNA-bd_sf"/>
</dbReference>
<keyword evidence="4" id="KW-0547">Nucleotide-binding</keyword>
<dbReference type="PANTHER" id="PTHR33463:SF218">
    <property type="entry name" value="DISEASE RESISTANCE PROTEIN RPS2-LIKE"/>
    <property type="match status" value="1"/>
</dbReference>
<feature type="region of interest" description="Disordered" evidence="6">
    <location>
        <begin position="976"/>
        <end position="1051"/>
    </location>
</feature>
<evidence type="ECO:0000259" key="7">
    <source>
        <dbReference type="SMART" id="SM00382"/>
    </source>
</evidence>
<dbReference type="InterPro" id="IPR032675">
    <property type="entry name" value="LRR_dom_sf"/>
</dbReference>
<dbReference type="FunCoup" id="A0A2G5C2L9">
    <property type="interactions" value="12"/>
</dbReference>
<keyword evidence="3" id="KW-0611">Plant defense</keyword>
<dbReference type="GO" id="GO:0043531">
    <property type="term" value="F:ADP binding"/>
    <property type="evidence" value="ECO:0007669"/>
    <property type="project" value="InterPro"/>
</dbReference>
<keyword evidence="4" id="KW-0067">ATP-binding</keyword>
<dbReference type="InterPro" id="IPR027417">
    <property type="entry name" value="P-loop_NTPase"/>
</dbReference>
<evidence type="ECO:0000313" key="9">
    <source>
        <dbReference type="Proteomes" id="UP000230069"/>
    </source>
</evidence>
<keyword evidence="2" id="KW-0677">Repeat</keyword>
<comment type="similarity">
    <text evidence="1">Belongs to the disease resistance NB-LRR family.</text>
</comment>
<dbReference type="SMART" id="SM00382">
    <property type="entry name" value="AAA"/>
    <property type="match status" value="1"/>
</dbReference>
<accession>A0A2G5C2L9</accession>
<feature type="compositionally biased region" description="Basic and acidic residues" evidence="6">
    <location>
        <begin position="1112"/>
        <end position="1130"/>
    </location>
</feature>
<dbReference type="AlphaFoldDB" id="A0A2G5C2L9"/>
<evidence type="ECO:0000256" key="6">
    <source>
        <dbReference type="SAM" id="MobiDB-lite"/>
    </source>
</evidence>
<sequence length="1142" mass="128872">MALEILAIVVTPINEVAKYLFGSLKQQICYLTSCNTNIQNLQNQVSELKLTREGVQTRVEAALRNLEEPFPNVQKWLEDTTEEKLDEQLRDFDEANINKKCFKGLCPDLSSRLRLSKQAVRMKETFHTLQEKVNDFLVTGIAHPRPPPNIELVRRPTIVANILPRDSLMNDLMEALGDSNIRSIGVHGMGGIGKTTLVEKINNELAGHILFNKVIMVIVSKDPDLMKIQDEVARRLGLNLEATSTNVRASRLFERLEAEEKLLIILDDVWKPLKVEDIGLPRGCKLVITTRSQDVCVQMDLQKIIKVEPLSKDESWDLFESKAGDVVALPNLEPIAQNIVAKCKGSPLAIAALGSALKSVKEEYVWNSALHVLSYPTRSDLEGIMPEVVTSLRFSFERLESLEIKKCFLFCCLFPEDYDIDLRDLRDYGIGERFLKVGGTLDNASDKLFSFIKKLKDCCLLLEGGGEYSVKMHDVVRDVAICIGGDAEYGFVVNVGGGLIKFRESEDLKEKKRISFMNSKDVLRDPLECPQLKSLLIRENDDIRIDQESFFEDNKSLEVLDLRGMWIIPKSISCLTNLKTLHLVYCNVSDKISLLGGLRKLEILNLSNSIVKTLPEEIGNLVNLRSLDLNGAKLSFVAPNVISKLSYLEEFYMEDGYEEWDTMTSGGEYNASLKEVELLSRLSRLTIYIKGTETEPNVSWWNNLKQLFIKETNTQSYYNRNPQHQRVVLNEVNPLEYWVYKLISTSVGLNLELYSCFGIKNVADLVALRDLKQLEELVVDRCDDIEYLIGIDESNKDSQDSFNTLKKIRLYNLKGMKKIYHGPTPSTGFFGQLRFLQVFGCNQIKNIFSANLLLAIKRLEHLSVSFCSSLKEIVGGENEDEVPGDHSCLLPQLKTLQLHHLDSLTSFYKGDIPISCPLEKIDVVGCSNLKKFPLAPQTASHLQTFKAETDWFNELEWADQSHQAIFQPFFEAIPSWNEEDDDDTTEENDASIASELSEENDTTEEMVVAQPTQETTTEEPNKKKITNVEPEEPSSPPYKVQEASAEVATKEEVVEKAKVATEERIVEEMTSDEISQEMAAEPVVEKIKETTTEASAEVASTSLTSASAVENNTREELAKTQETKKVEREVAQPTPEISVEEL</sequence>
<organism evidence="8 9">
    <name type="scientific">Aquilegia coerulea</name>
    <name type="common">Rocky mountain columbine</name>
    <dbReference type="NCBI Taxonomy" id="218851"/>
    <lineage>
        <taxon>Eukaryota</taxon>
        <taxon>Viridiplantae</taxon>
        <taxon>Streptophyta</taxon>
        <taxon>Embryophyta</taxon>
        <taxon>Tracheophyta</taxon>
        <taxon>Spermatophyta</taxon>
        <taxon>Magnoliopsida</taxon>
        <taxon>Ranunculales</taxon>
        <taxon>Ranunculaceae</taxon>
        <taxon>Thalictroideae</taxon>
        <taxon>Aquilegia</taxon>
    </lineage>
</organism>
<dbReference type="InterPro" id="IPR042197">
    <property type="entry name" value="Apaf_helical"/>
</dbReference>
<dbReference type="STRING" id="218851.A0A2G5C2L9"/>
<dbReference type="SUPFAM" id="SSF52540">
    <property type="entry name" value="P-loop containing nucleoside triphosphate hydrolases"/>
    <property type="match status" value="1"/>
</dbReference>
<dbReference type="Pfam" id="PF23247">
    <property type="entry name" value="LRR_RPS2"/>
    <property type="match status" value="1"/>
</dbReference>
<dbReference type="Gene3D" id="3.80.10.10">
    <property type="entry name" value="Ribonuclease Inhibitor"/>
    <property type="match status" value="1"/>
</dbReference>
<evidence type="ECO:0000256" key="2">
    <source>
        <dbReference type="ARBA" id="ARBA00022737"/>
    </source>
</evidence>
<reference evidence="8 9" key="1">
    <citation type="submission" date="2017-09" db="EMBL/GenBank/DDBJ databases">
        <title>WGS assembly of Aquilegia coerulea Goldsmith.</title>
        <authorList>
            <person name="Hodges S."/>
            <person name="Kramer E."/>
            <person name="Nordborg M."/>
            <person name="Tomkins J."/>
            <person name="Borevitz J."/>
            <person name="Derieg N."/>
            <person name="Yan J."/>
            <person name="Mihaltcheva S."/>
            <person name="Hayes R.D."/>
            <person name="Rokhsar D."/>
        </authorList>
    </citation>
    <scope>NUCLEOTIDE SEQUENCE [LARGE SCALE GENOMIC DNA]</scope>
    <source>
        <strain evidence="9">cv. Goldsmith</strain>
    </source>
</reference>
<evidence type="ECO:0000256" key="1">
    <source>
        <dbReference type="ARBA" id="ARBA00008894"/>
    </source>
</evidence>
<feature type="domain" description="AAA+ ATPase" evidence="7">
    <location>
        <begin position="180"/>
        <end position="311"/>
    </location>
</feature>
<feature type="coiled-coil region" evidence="5">
    <location>
        <begin position="31"/>
        <end position="58"/>
    </location>
</feature>
<dbReference type="Proteomes" id="UP000230069">
    <property type="component" value="Unassembled WGS sequence"/>
</dbReference>
<feature type="compositionally biased region" description="Acidic residues" evidence="6">
    <location>
        <begin position="977"/>
        <end position="989"/>
    </location>
</feature>
<dbReference type="PANTHER" id="PTHR33463">
    <property type="entry name" value="NB-ARC DOMAIN-CONTAINING PROTEIN-RELATED"/>
    <property type="match status" value="1"/>
</dbReference>
<name>A0A2G5C2L9_AQUCA</name>
<dbReference type="Gene3D" id="3.40.50.300">
    <property type="entry name" value="P-loop containing nucleotide triphosphate hydrolases"/>
    <property type="match status" value="1"/>
</dbReference>
<dbReference type="GO" id="GO:0005524">
    <property type="term" value="F:ATP binding"/>
    <property type="evidence" value="ECO:0007669"/>
    <property type="project" value="UniProtKB-KW"/>
</dbReference>
<protein>
    <recommendedName>
        <fullName evidence="7">AAA+ ATPase domain-containing protein</fullName>
    </recommendedName>
</protein>
<keyword evidence="5" id="KW-0175">Coiled coil</keyword>
<dbReference type="GO" id="GO:0006952">
    <property type="term" value="P:defense response"/>
    <property type="evidence" value="ECO:0007669"/>
    <property type="project" value="UniProtKB-KW"/>
</dbReference>
<evidence type="ECO:0000256" key="3">
    <source>
        <dbReference type="ARBA" id="ARBA00022821"/>
    </source>
</evidence>
<dbReference type="Gene3D" id="1.10.8.430">
    <property type="entry name" value="Helical domain of apoptotic protease-activating factors"/>
    <property type="match status" value="1"/>
</dbReference>
<dbReference type="InterPro" id="IPR002182">
    <property type="entry name" value="NB-ARC"/>
</dbReference>
<dbReference type="InParanoid" id="A0A2G5C2L9"/>
<dbReference type="PRINTS" id="PR00364">
    <property type="entry name" value="DISEASERSIST"/>
</dbReference>
<dbReference type="Gene3D" id="1.10.10.10">
    <property type="entry name" value="Winged helix-like DNA-binding domain superfamily/Winged helix DNA-binding domain"/>
    <property type="match status" value="1"/>
</dbReference>
<dbReference type="SUPFAM" id="SSF52058">
    <property type="entry name" value="L domain-like"/>
    <property type="match status" value="1"/>
</dbReference>
<dbReference type="FunFam" id="3.40.50.300:FF:001091">
    <property type="entry name" value="Probable disease resistance protein At1g61300"/>
    <property type="match status" value="1"/>
</dbReference>